<dbReference type="GO" id="GO:0006979">
    <property type="term" value="P:response to oxidative stress"/>
    <property type="evidence" value="ECO:0007669"/>
    <property type="project" value="InterPro"/>
</dbReference>
<accession>A0A261VAY7</accession>
<dbReference type="RefSeq" id="WP_094813787.1">
    <property type="nucleotide sequence ID" value="NZ_NEVU01000003.1"/>
</dbReference>
<dbReference type="InterPro" id="IPR036102">
    <property type="entry name" value="OsmC/Ohrsf"/>
</dbReference>
<name>A0A261VAY7_9BORD</name>
<dbReference type="Pfam" id="PF02566">
    <property type="entry name" value="OsmC"/>
    <property type="match status" value="1"/>
</dbReference>
<proteinExistence type="predicted"/>
<dbReference type="SUPFAM" id="SSF82784">
    <property type="entry name" value="OsmC-like"/>
    <property type="match status" value="1"/>
</dbReference>
<evidence type="ECO:0000313" key="2">
    <source>
        <dbReference type="Proteomes" id="UP000216429"/>
    </source>
</evidence>
<dbReference type="GO" id="GO:0004601">
    <property type="term" value="F:peroxidase activity"/>
    <property type="evidence" value="ECO:0007669"/>
    <property type="project" value="InterPro"/>
</dbReference>
<dbReference type="PANTHER" id="PTHR42830:SF1">
    <property type="entry name" value="OSMOTICALLY INDUCIBLE FAMILY PROTEIN"/>
    <property type="match status" value="1"/>
</dbReference>
<sequence length="140" mass="14478">MKKTASAVWQGDLKNGKGSISTQSGALKNQPYGFKTRFEEEPGTNPEELIGAAHAGCFSMALSNVLGEAGLTPDRIDTKAEVTLDKTDDGFAITAIHLTVVAAIPNASDAAFQEAAAKAKAGCPVSKVLNAKITMQASLA</sequence>
<dbReference type="PANTHER" id="PTHR42830">
    <property type="entry name" value="OSMOTICALLY INDUCIBLE FAMILY PROTEIN"/>
    <property type="match status" value="1"/>
</dbReference>
<keyword evidence="2" id="KW-1185">Reference proteome</keyword>
<dbReference type="InterPro" id="IPR019904">
    <property type="entry name" value="Peroxiredoxin_OsmC"/>
</dbReference>
<protein>
    <submittedName>
        <fullName evidence="1">OsmC family peroxiredoxin</fullName>
    </submittedName>
</protein>
<dbReference type="Gene3D" id="3.30.300.20">
    <property type="match status" value="1"/>
</dbReference>
<dbReference type="OrthoDB" id="9807532at2"/>
<gene>
    <name evidence="1" type="ORF">CAL22_12550</name>
</gene>
<dbReference type="AlphaFoldDB" id="A0A261VAY7"/>
<organism evidence="1 2">
    <name type="scientific">Bordetella genomosp. 12</name>
    <dbReference type="NCBI Taxonomy" id="463035"/>
    <lineage>
        <taxon>Bacteria</taxon>
        <taxon>Pseudomonadati</taxon>
        <taxon>Pseudomonadota</taxon>
        <taxon>Betaproteobacteria</taxon>
        <taxon>Burkholderiales</taxon>
        <taxon>Alcaligenaceae</taxon>
        <taxon>Bordetella</taxon>
    </lineage>
</organism>
<dbReference type="InterPro" id="IPR003718">
    <property type="entry name" value="OsmC/Ohr_fam"/>
</dbReference>
<evidence type="ECO:0000313" key="1">
    <source>
        <dbReference type="EMBL" id="OZI70742.1"/>
    </source>
</evidence>
<dbReference type="NCBIfam" id="TIGR03562">
    <property type="entry name" value="osmo_induc_OsmC"/>
    <property type="match status" value="1"/>
</dbReference>
<dbReference type="EMBL" id="NEVU01000003">
    <property type="protein sequence ID" value="OZI70742.1"/>
    <property type="molecule type" value="Genomic_DNA"/>
</dbReference>
<dbReference type="Proteomes" id="UP000216429">
    <property type="component" value="Unassembled WGS sequence"/>
</dbReference>
<comment type="caution">
    <text evidence="1">The sequence shown here is derived from an EMBL/GenBank/DDBJ whole genome shotgun (WGS) entry which is preliminary data.</text>
</comment>
<dbReference type="InterPro" id="IPR015946">
    <property type="entry name" value="KH_dom-like_a/b"/>
</dbReference>
<reference evidence="2" key="1">
    <citation type="submission" date="2017-05" db="EMBL/GenBank/DDBJ databases">
        <title>Complete and WGS of Bordetella genogroups.</title>
        <authorList>
            <person name="Spilker T."/>
            <person name="Lipuma J."/>
        </authorList>
    </citation>
    <scope>NUCLEOTIDE SEQUENCE [LARGE SCALE GENOMIC DNA]</scope>
    <source>
        <strain evidence="2">AU6712</strain>
    </source>
</reference>
<dbReference type="InterPro" id="IPR052707">
    <property type="entry name" value="OsmC_Ohr_Peroxiredoxin"/>
</dbReference>